<evidence type="ECO:0000256" key="6">
    <source>
        <dbReference type="ARBA" id="ARBA00023316"/>
    </source>
</evidence>
<dbReference type="InterPro" id="IPR003646">
    <property type="entry name" value="SH3-like_bac-type"/>
</dbReference>
<name>A0ABS6TDQ1_9ENTE</name>
<feature type="domain" description="SH3b" evidence="9">
    <location>
        <begin position="77"/>
        <end position="125"/>
    </location>
</feature>
<evidence type="ECO:0000256" key="1">
    <source>
        <dbReference type="ARBA" id="ARBA00022670"/>
    </source>
</evidence>
<evidence type="ECO:0000313" key="10">
    <source>
        <dbReference type="EMBL" id="MBV7391030.1"/>
    </source>
</evidence>
<evidence type="ECO:0000256" key="4">
    <source>
        <dbReference type="ARBA" id="ARBA00022833"/>
    </source>
</evidence>
<keyword evidence="11" id="KW-1185">Reference proteome</keyword>
<dbReference type="EMBL" id="JAHUZB010000003">
    <property type="protein sequence ID" value="MBV7391030.1"/>
    <property type="molecule type" value="Genomic_DNA"/>
</dbReference>
<comment type="caution">
    <text evidence="10">The sequence shown here is derived from an EMBL/GenBank/DDBJ whole genome shotgun (WGS) entry which is preliminary data.</text>
</comment>
<accession>A0ABS6TDQ1</accession>
<feature type="chain" id="PRO_5046150845" evidence="8">
    <location>
        <begin position="23"/>
        <end position="383"/>
    </location>
</feature>
<evidence type="ECO:0000256" key="5">
    <source>
        <dbReference type="ARBA" id="ARBA00023049"/>
    </source>
</evidence>
<evidence type="ECO:0000313" key="11">
    <source>
        <dbReference type="Proteomes" id="UP000774130"/>
    </source>
</evidence>
<keyword evidence="6" id="KW-0961">Cell wall biogenesis/degradation</keyword>
<dbReference type="PROSITE" id="PS51257">
    <property type="entry name" value="PROKAR_LIPOPROTEIN"/>
    <property type="match status" value="1"/>
</dbReference>
<feature type="compositionally biased region" description="Basic and acidic residues" evidence="7">
    <location>
        <begin position="36"/>
        <end position="52"/>
    </location>
</feature>
<gene>
    <name evidence="10" type="ORF">KUA55_10075</name>
</gene>
<keyword evidence="2" id="KW-0479">Metal-binding</keyword>
<evidence type="ECO:0000256" key="3">
    <source>
        <dbReference type="ARBA" id="ARBA00022801"/>
    </source>
</evidence>
<dbReference type="InterPro" id="IPR000755">
    <property type="entry name" value="A_A_dipeptidase"/>
</dbReference>
<evidence type="ECO:0000256" key="7">
    <source>
        <dbReference type="SAM" id="MobiDB-lite"/>
    </source>
</evidence>
<keyword evidence="3" id="KW-0378">Hydrolase</keyword>
<dbReference type="RefSeq" id="WP_218326058.1">
    <property type="nucleotide sequence ID" value="NZ_JAHUZB010000003.1"/>
</dbReference>
<sequence length="383" mass="42071">MKHKQLAFLAVALLFLVGGCQSNQNNSGETSHSSKKTTETSRKKTETSTSQEKIKGEVYQGEFELPLDGASGYASISLNVKSDVTAESTTLETLAPGTGFTVLAENNGWLQIKTDTQTGWVQSQYALVNLPDLIPSIVYNDTNVSGSIFRTSNVDIPDITGVSLYNSKDYNDRLEQEQYIMPVLYPMTKKIMAAQQQALSENNTIILYEAFRPLSVQVNAANKVQALAAQNPTVKAGITTAPWSIDWFIVTSISNHQVGYAMDVSIGQVTETAEKTVGKYQIKQVTGYSEYAMQTPMHELSNQSALFTGPVDVLSKTAWQSASYSPSVNQYTVTLQKYMTDNGLTPLASEWWHFNDLDTLYSMAGYTGTGDYILTETKSLAPK</sequence>
<dbReference type="Proteomes" id="UP000774130">
    <property type="component" value="Unassembled WGS sequence"/>
</dbReference>
<evidence type="ECO:0000256" key="2">
    <source>
        <dbReference type="ARBA" id="ARBA00022723"/>
    </source>
</evidence>
<feature type="signal peptide" evidence="8">
    <location>
        <begin position="1"/>
        <end position="22"/>
    </location>
</feature>
<keyword evidence="5" id="KW-0482">Metalloprotease</keyword>
<protein>
    <submittedName>
        <fullName evidence="10">SH3 domain-containing protein</fullName>
    </submittedName>
</protein>
<keyword evidence="4" id="KW-0862">Zinc</keyword>
<evidence type="ECO:0000256" key="8">
    <source>
        <dbReference type="SAM" id="SignalP"/>
    </source>
</evidence>
<keyword evidence="1" id="KW-0645">Protease</keyword>
<feature type="region of interest" description="Disordered" evidence="7">
    <location>
        <begin position="24"/>
        <end position="52"/>
    </location>
</feature>
<reference evidence="10 11" key="1">
    <citation type="submission" date="2021-06" db="EMBL/GenBank/DDBJ databases">
        <title>Enterococcus alishanensis sp. nov., a novel lactic acid bacterium isolated from fresh coffee beans.</title>
        <authorList>
            <person name="Chen Y.-S."/>
        </authorList>
    </citation>
    <scope>NUCLEOTIDE SEQUENCE [LARGE SCALE GENOMIC DNA]</scope>
    <source>
        <strain evidence="10 11">ALS3</strain>
    </source>
</reference>
<organism evidence="10 11">
    <name type="scientific">Enterococcus alishanensis</name>
    <dbReference type="NCBI Taxonomy" id="1303817"/>
    <lineage>
        <taxon>Bacteria</taxon>
        <taxon>Bacillati</taxon>
        <taxon>Bacillota</taxon>
        <taxon>Bacilli</taxon>
        <taxon>Lactobacillales</taxon>
        <taxon>Enterococcaceae</taxon>
        <taxon>Enterococcus</taxon>
    </lineage>
</organism>
<keyword evidence="8" id="KW-0732">Signal</keyword>
<dbReference type="Pfam" id="PF08239">
    <property type="entry name" value="SH3_3"/>
    <property type="match status" value="1"/>
</dbReference>
<dbReference type="PANTHER" id="PTHR43126:SF2">
    <property type="entry name" value="D-ALANYL-D-ALANINE DIPEPTIDASE"/>
    <property type="match status" value="1"/>
</dbReference>
<proteinExistence type="predicted"/>
<evidence type="ECO:0000259" key="9">
    <source>
        <dbReference type="Pfam" id="PF08239"/>
    </source>
</evidence>
<dbReference type="PANTHER" id="PTHR43126">
    <property type="entry name" value="D-ALANYL-D-ALANINE DIPEPTIDASE"/>
    <property type="match status" value="1"/>
</dbReference>